<keyword evidence="9" id="KW-0408">Iron</keyword>
<dbReference type="GO" id="GO:0016020">
    <property type="term" value="C:membrane"/>
    <property type="evidence" value="ECO:0007669"/>
    <property type="project" value="UniProtKB-SubCell"/>
</dbReference>
<keyword evidence="10 12" id="KW-0472">Membrane</keyword>
<feature type="domain" description="Cytochrome b561" evidence="13">
    <location>
        <begin position="1"/>
        <end position="195"/>
    </location>
</feature>
<evidence type="ECO:0000256" key="8">
    <source>
        <dbReference type="ARBA" id="ARBA00022989"/>
    </source>
</evidence>
<evidence type="ECO:0000256" key="6">
    <source>
        <dbReference type="ARBA" id="ARBA00022723"/>
    </source>
</evidence>
<dbReference type="GO" id="GO:0140571">
    <property type="term" value="F:transmembrane ascorbate ferrireductase activity"/>
    <property type="evidence" value="ECO:0007669"/>
    <property type="project" value="UniProtKB-EC"/>
</dbReference>
<keyword evidence="3" id="KW-0813">Transport</keyword>
<dbReference type="SMART" id="SM00665">
    <property type="entry name" value="B561"/>
    <property type="match status" value="1"/>
</dbReference>
<dbReference type="GO" id="GO:0140575">
    <property type="term" value="F:transmembrane monodehydroascorbate reductase activity"/>
    <property type="evidence" value="ECO:0007669"/>
    <property type="project" value="InterPro"/>
</dbReference>
<comment type="subcellular location">
    <subcellularLocation>
        <location evidence="2">Membrane</location>
        <topology evidence="2">Multi-pass membrane protein</topology>
    </subcellularLocation>
</comment>
<dbReference type="Pfam" id="PF03188">
    <property type="entry name" value="Cytochrom_B561"/>
    <property type="match status" value="1"/>
</dbReference>
<evidence type="ECO:0000313" key="15">
    <source>
        <dbReference type="WBParaSite" id="ACRNAN_scaffold2506.g29939.t1"/>
    </source>
</evidence>
<feature type="transmembrane region" description="Helical" evidence="12">
    <location>
        <begin position="20"/>
        <end position="39"/>
    </location>
</feature>
<name>A0A914DEY2_9BILA</name>
<dbReference type="PROSITE" id="PS50939">
    <property type="entry name" value="CYTOCHROME_B561"/>
    <property type="match status" value="1"/>
</dbReference>
<evidence type="ECO:0000256" key="10">
    <source>
        <dbReference type="ARBA" id="ARBA00023136"/>
    </source>
</evidence>
<accession>A0A914DEY2</accession>
<reference evidence="15" key="1">
    <citation type="submission" date="2022-11" db="UniProtKB">
        <authorList>
            <consortium name="WormBaseParasite"/>
        </authorList>
    </citation>
    <scope>IDENTIFICATION</scope>
</reference>
<evidence type="ECO:0000259" key="13">
    <source>
        <dbReference type="PROSITE" id="PS50939"/>
    </source>
</evidence>
<dbReference type="GO" id="GO:0046872">
    <property type="term" value="F:metal ion binding"/>
    <property type="evidence" value="ECO:0007669"/>
    <property type="project" value="UniProtKB-KW"/>
</dbReference>
<dbReference type="AlphaFoldDB" id="A0A914DEY2"/>
<comment type="cofactor">
    <cofactor evidence="1">
        <name>heme b</name>
        <dbReference type="ChEBI" id="CHEBI:60344"/>
    </cofactor>
</comment>
<protein>
    <recommendedName>
        <fullName evidence="11">ascorbate ferrireductase (transmembrane)</fullName>
        <ecNumber evidence="11">7.2.1.3</ecNumber>
    </recommendedName>
</protein>
<dbReference type="InterPro" id="IPR006593">
    <property type="entry name" value="Cyt_b561/ferric_Rdtase_TM"/>
</dbReference>
<evidence type="ECO:0000256" key="5">
    <source>
        <dbReference type="ARBA" id="ARBA00022692"/>
    </source>
</evidence>
<proteinExistence type="predicted"/>
<keyword evidence="8 12" id="KW-1133">Transmembrane helix</keyword>
<sequence length="258" mass="29388">MHQALVPRVIKQKIAASHGAVMFICWWILVSTGILTARFGKKFNYNILGSAIWFQIHRSLMILAFVCITVVFLLIYYQHHWLVFSTCSTLCGLDDFNTQVHALLGTVTYALLVFQVLTGIFRPGLDSPIRPYFNLVHRFNGMLTWGGASVNMFFGVDMEKTGLYAIYKGWPYFIMAVVIMIFIFTYALCEWFAFRSKFIPVNSNSVQKLKLDDEDRDKEKPSIVAALLIFMNSLVGIAGAIAIGIMLTDFLKMFGFWN</sequence>
<keyword evidence="14" id="KW-1185">Reference proteome</keyword>
<evidence type="ECO:0000256" key="11">
    <source>
        <dbReference type="ARBA" id="ARBA00024225"/>
    </source>
</evidence>
<evidence type="ECO:0000256" key="1">
    <source>
        <dbReference type="ARBA" id="ARBA00001970"/>
    </source>
</evidence>
<dbReference type="GO" id="GO:0020037">
    <property type="term" value="F:heme binding"/>
    <property type="evidence" value="ECO:0007669"/>
    <property type="project" value="TreeGrafter"/>
</dbReference>
<dbReference type="PANTHER" id="PTHR15422:SF24">
    <property type="entry name" value="DOMON RELATED DOMAIN-CONTAINING PROTEIN"/>
    <property type="match status" value="1"/>
</dbReference>
<evidence type="ECO:0000256" key="4">
    <source>
        <dbReference type="ARBA" id="ARBA00022617"/>
    </source>
</evidence>
<evidence type="ECO:0000256" key="3">
    <source>
        <dbReference type="ARBA" id="ARBA00022448"/>
    </source>
</evidence>
<evidence type="ECO:0000256" key="9">
    <source>
        <dbReference type="ARBA" id="ARBA00023004"/>
    </source>
</evidence>
<evidence type="ECO:0000256" key="7">
    <source>
        <dbReference type="ARBA" id="ARBA00022982"/>
    </source>
</evidence>
<evidence type="ECO:0000256" key="2">
    <source>
        <dbReference type="ARBA" id="ARBA00004141"/>
    </source>
</evidence>
<feature type="transmembrane region" description="Helical" evidence="12">
    <location>
        <begin position="60"/>
        <end position="79"/>
    </location>
</feature>
<dbReference type="PANTHER" id="PTHR15422">
    <property type="entry name" value="OS05G0565100 PROTEIN"/>
    <property type="match status" value="1"/>
</dbReference>
<keyword evidence="5 12" id="KW-0812">Transmembrane</keyword>
<feature type="transmembrane region" description="Helical" evidence="12">
    <location>
        <begin position="99"/>
        <end position="121"/>
    </location>
</feature>
<feature type="transmembrane region" description="Helical" evidence="12">
    <location>
        <begin position="142"/>
        <end position="158"/>
    </location>
</feature>
<keyword evidence="4" id="KW-0349">Heme</keyword>
<evidence type="ECO:0000313" key="14">
    <source>
        <dbReference type="Proteomes" id="UP000887540"/>
    </source>
</evidence>
<dbReference type="CDD" id="cd08760">
    <property type="entry name" value="Cyt_b561_FRRS1_like"/>
    <property type="match status" value="1"/>
</dbReference>
<dbReference type="InterPro" id="IPR045150">
    <property type="entry name" value="CYB561D1/2"/>
</dbReference>
<dbReference type="WBParaSite" id="ACRNAN_scaffold2506.g29939.t1">
    <property type="protein sequence ID" value="ACRNAN_scaffold2506.g29939.t1"/>
    <property type="gene ID" value="ACRNAN_scaffold2506.g29939"/>
</dbReference>
<keyword evidence="6" id="KW-0479">Metal-binding</keyword>
<feature type="transmembrane region" description="Helical" evidence="12">
    <location>
        <begin position="223"/>
        <end position="247"/>
    </location>
</feature>
<dbReference type="Proteomes" id="UP000887540">
    <property type="component" value="Unplaced"/>
</dbReference>
<dbReference type="EC" id="7.2.1.3" evidence="11"/>
<organism evidence="14 15">
    <name type="scientific">Acrobeloides nanus</name>
    <dbReference type="NCBI Taxonomy" id="290746"/>
    <lineage>
        <taxon>Eukaryota</taxon>
        <taxon>Metazoa</taxon>
        <taxon>Ecdysozoa</taxon>
        <taxon>Nematoda</taxon>
        <taxon>Chromadorea</taxon>
        <taxon>Rhabditida</taxon>
        <taxon>Tylenchina</taxon>
        <taxon>Cephalobomorpha</taxon>
        <taxon>Cephaloboidea</taxon>
        <taxon>Cephalobidae</taxon>
        <taxon>Acrobeloides</taxon>
    </lineage>
</organism>
<feature type="transmembrane region" description="Helical" evidence="12">
    <location>
        <begin position="170"/>
        <end position="189"/>
    </location>
</feature>
<keyword evidence="7" id="KW-0249">Electron transport</keyword>
<evidence type="ECO:0000256" key="12">
    <source>
        <dbReference type="SAM" id="Phobius"/>
    </source>
</evidence>
<dbReference type="Gene3D" id="1.20.120.1770">
    <property type="match status" value="1"/>
</dbReference>